<protein>
    <recommendedName>
        <fullName evidence="8">SYNE1</fullName>
    </recommendedName>
</protein>
<dbReference type="PANTHER" id="PTHR14514:SF3">
    <property type="entry name" value="NESPRIN-1"/>
    <property type="match status" value="1"/>
</dbReference>
<dbReference type="Gene3D" id="1.20.58.60">
    <property type="match status" value="1"/>
</dbReference>
<reference evidence="6" key="1">
    <citation type="submission" date="2025-08" db="UniProtKB">
        <authorList>
            <consortium name="Ensembl"/>
        </authorList>
    </citation>
    <scope>IDENTIFICATION</scope>
</reference>
<reference evidence="6" key="2">
    <citation type="submission" date="2025-09" db="UniProtKB">
        <authorList>
            <consortium name="Ensembl"/>
        </authorList>
    </citation>
    <scope>IDENTIFICATION</scope>
</reference>
<dbReference type="AlphaFoldDB" id="A0A3Q3WYM6"/>
<keyword evidence="3" id="KW-0677">Repeat</keyword>
<dbReference type="PANTHER" id="PTHR14514">
    <property type="entry name" value="PKA ANCHORING PROTEIN"/>
    <property type="match status" value="1"/>
</dbReference>
<name>A0A3Q3WYM6_MOLML</name>
<comment type="subcellular location">
    <subcellularLocation>
        <location evidence="1">Endomembrane system</location>
    </subcellularLocation>
</comment>
<organism evidence="6 7">
    <name type="scientific">Mola mola</name>
    <name type="common">Ocean sunfish</name>
    <name type="synonym">Tetraodon mola</name>
    <dbReference type="NCBI Taxonomy" id="94237"/>
    <lineage>
        <taxon>Eukaryota</taxon>
        <taxon>Metazoa</taxon>
        <taxon>Chordata</taxon>
        <taxon>Craniata</taxon>
        <taxon>Vertebrata</taxon>
        <taxon>Euteleostomi</taxon>
        <taxon>Actinopterygii</taxon>
        <taxon>Neopterygii</taxon>
        <taxon>Teleostei</taxon>
        <taxon>Neoteleostei</taxon>
        <taxon>Acanthomorphata</taxon>
        <taxon>Eupercaria</taxon>
        <taxon>Tetraodontiformes</taxon>
        <taxon>Molidae</taxon>
        <taxon>Mola</taxon>
    </lineage>
</organism>
<evidence type="ECO:0000256" key="2">
    <source>
        <dbReference type="ARBA" id="ARBA00022553"/>
    </source>
</evidence>
<evidence type="ECO:0000256" key="3">
    <source>
        <dbReference type="ARBA" id="ARBA00022737"/>
    </source>
</evidence>
<dbReference type="SUPFAM" id="SSF46966">
    <property type="entry name" value="Spectrin repeat"/>
    <property type="match status" value="1"/>
</dbReference>
<dbReference type="Proteomes" id="UP000261620">
    <property type="component" value="Unplaced"/>
</dbReference>
<evidence type="ECO:0000256" key="5">
    <source>
        <dbReference type="SAM" id="Coils"/>
    </source>
</evidence>
<evidence type="ECO:0000313" key="7">
    <source>
        <dbReference type="Proteomes" id="UP000261620"/>
    </source>
</evidence>
<keyword evidence="2" id="KW-0597">Phosphoprotein</keyword>
<feature type="coiled-coil region" evidence="5">
    <location>
        <begin position="313"/>
        <end position="340"/>
    </location>
</feature>
<evidence type="ECO:0000256" key="1">
    <source>
        <dbReference type="ARBA" id="ARBA00004308"/>
    </source>
</evidence>
<dbReference type="Ensembl" id="ENSMMOT00000014809.1">
    <property type="protein sequence ID" value="ENSMMOP00000014574.1"/>
    <property type="gene ID" value="ENSMMOG00000011142.1"/>
</dbReference>
<evidence type="ECO:0008006" key="8">
    <source>
        <dbReference type="Google" id="ProtNLM"/>
    </source>
</evidence>
<evidence type="ECO:0000256" key="4">
    <source>
        <dbReference type="ARBA" id="ARBA00023136"/>
    </source>
</evidence>
<keyword evidence="5" id="KW-0175">Coiled coil</keyword>
<keyword evidence="7" id="KW-1185">Reference proteome</keyword>
<dbReference type="OMA" id="QYNIMQA"/>
<sequence length="447" mass="51311">MQEEVQSRLRIVAALSSREKQKYIKLSVVKAWIQETRELLLNPTPDIDSLLQELEVVHEDVITYRQNVDKLAEQQQSKYLDLYTILPSEISMQLAEVSLALGAIEDQRTREIKEEFSSRIHNISEKLKAISAKFKEKSPDVDHAKEEAKSLSVNLDSCGRVLSELDFSVQEFGRRNPLLSKQLGDSISKLSEMHHQTTRLTDCRSNWLKKAVCYLDEYNEMLDFIVRWSEKAKSLLRANIIWNSSVHLQEQIRLYQAVLRESRELHGDLESMAEKVELLSEVLQVESMSQQVCELSRQTEELQQSIRIRLQSLEDANKSMEALEHEVKALHVALEQVQTTLTSPELARQSLKEQLSQRQRLLADIESFKQHVQAVQLCQSSLQVPEEVMPNLGICRTAVRLQQEASQLQHMAIQQCNILQVKQGHCCSSITLSSVLHSNRICTAEFL</sequence>
<proteinExistence type="predicted"/>
<accession>A0A3Q3WYM6</accession>
<dbReference type="STRING" id="94237.ENSMMOP00000014574"/>
<evidence type="ECO:0000313" key="6">
    <source>
        <dbReference type="Ensembl" id="ENSMMOP00000014574.1"/>
    </source>
</evidence>
<keyword evidence="4" id="KW-0472">Membrane</keyword>